<organism evidence="1 2">
    <name type="scientific">Macroventuria anomochaeta</name>
    <dbReference type="NCBI Taxonomy" id="301207"/>
    <lineage>
        <taxon>Eukaryota</taxon>
        <taxon>Fungi</taxon>
        <taxon>Dikarya</taxon>
        <taxon>Ascomycota</taxon>
        <taxon>Pezizomycotina</taxon>
        <taxon>Dothideomycetes</taxon>
        <taxon>Pleosporomycetidae</taxon>
        <taxon>Pleosporales</taxon>
        <taxon>Pleosporineae</taxon>
        <taxon>Didymellaceae</taxon>
        <taxon>Macroventuria</taxon>
    </lineage>
</organism>
<sequence length="668" mass="74872">MRTKIIKQTGGKRRVKSRSGCKACKARHIKCDETVPACQQCTKRKVQCPGYAQTFTWSSRHEKFGQGCDRGRTTCFSELFAGDGSLSSTTSTKRAGQEWTSKPTTERSTAWPTDMTSAPPVLESSEQSVSRYNPCIYHHQREEANHTPLELKDSPEQINDLGDPPLALANDDNSLQTCHTSPHQVCLDFWEPSPITDLLLYSPAAELHYFGQTICRHLFICDTINNPMRNVTIAQVRCSALYHALLKYLTAEYLNKTIVADDARHVLQTAKTDTLFHLQRVGVQEASCKASEEILLATMMLGLSASWDGTNNPGVQYYRQAVSLCGRTIASMSRHKRRFYGEALMYWWSGLAFVTDRTKEALPDPPESTSLNCIFQSRGISLHPLTGVSPHSHHLMGQVGALVYTQRKLALDCSFLSSTSMKAQECMLRESQQLEQVLLSLQTPDWEDVDITNDADTPAADLCNIAEAYRLCALLLLYRCFPDLLFNKLALDGVLEQMAAERYMSTSALQALNVIEKNGVTSRTRSVEQLLLVIIAGELRLPNQLCSPPTSVVDRESELLSEPSKTLSLLESIGMFSESERNLFSSTADGSELRATTVEDEVYTETQIILTARALVCTRMSAVRSILPYRSVEQAEELMWDVWFKSDNGEEAFWVDLMIRNCQKFVMV</sequence>
<proteinExistence type="predicted"/>
<accession>A0ACB6RZG1</accession>
<name>A0ACB6RZG1_9PLEO</name>
<evidence type="ECO:0000313" key="1">
    <source>
        <dbReference type="EMBL" id="KAF2627103.1"/>
    </source>
</evidence>
<keyword evidence="2" id="KW-1185">Reference proteome</keyword>
<dbReference type="Proteomes" id="UP000799754">
    <property type="component" value="Unassembled WGS sequence"/>
</dbReference>
<evidence type="ECO:0000313" key="2">
    <source>
        <dbReference type="Proteomes" id="UP000799754"/>
    </source>
</evidence>
<dbReference type="EMBL" id="MU006718">
    <property type="protein sequence ID" value="KAF2627103.1"/>
    <property type="molecule type" value="Genomic_DNA"/>
</dbReference>
<comment type="caution">
    <text evidence="1">The sequence shown here is derived from an EMBL/GenBank/DDBJ whole genome shotgun (WGS) entry which is preliminary data.</text>
</comment>
<protein>
    <submittedName>
        <fullName evidence="1">Uncharacterized protein</fullName>
    </submittedName>
</protein>
<gene>
    <name evidence="1" type="ORF">BU25DRAFT_448868</name>
</gene>
<reference evidence="1" key="1">
    <citation type="journal article" date="2020" name="Stud. Mycol.">
        <title>101 Dothideomycetes genomes: a test case for predicting lifestyles and emergence of pathogens.</title>
        <authorList>
            <person name="Haridas S."/>
            <person name="Albert R."/>
            <person name="Binder M."/>
            <person name="Bloem J."/>
            <person name="Labutti K."/>
            <person name="Salamov A."/>
            <person name="Andreopoulos B."/>
            <person name="Baker S."/>
            <person name="Barry K."/>
            <person name="Bills G."/>
            <person name="Bluhm B."/>
            <person name="Cannon C."/>
            <person name="Castanera R."/>
            <person name="Culley D."/>
            <person name="Daum C."/>
            <person name="Ezra D."/>
            <person name="Gonzalez J."/>
            <person name="Henrissat B."/>
            <person name="Kuo A."/>
            <person name="Liang C."/>
            <person name="Lipzen A."/>
            <person name="Lutzoni F."/>
            <person name="Magnuson J."/>
            <person name="Mondo S."/>
            <person name="Nolan M."/>
            <person name="Ohm R."/>
            <person name="Pangilinan J."/>
            <person name="Park H.-J."/>
            <person name="Ramirez L."/>
            <person name="Alfaro M."/>
            <person name="Sun H."/>
            <person name="Tritt A."/>
            <person name="Yoshinaga Y."/>
            <person name="Zwiers L.-H."/>
            <person name="Turgeon B."/>
            <person name="Goodwin S."/>
            <person name="Spatafora J."/>
            <person name="Crous P."/>
            <person name="Grigoriev I."/>
        </authorList>
    </citation>
    <scope>NUCLEOTIDE SEQUENCE</scope>
    <source>
        <strain evidence="1">CBS 525.71</strain>
    </source>
</reference>